<reference evidence="2" key="1">
    <citation type="submission" date="2015-06" db="EMBL/GenBank/DDBJ databases">
        <title>Relationship between genomic and mitochondrial evolution in the entomopathogenic fungal genus Beauveria.</title>
        <authorList>
            <person name="Glare T.C."/>
            <person name="Campbell M.A."/>
            <person name="Biggs P.J."/>
            <person name="McKinnon A.C."/>
            <person name="Cox M.P."/>
        </authorList>
    </citation>
    <scope>NUCLEOTIDE SEQUENCE</scope>
    <source>
        <strain evidence="2">K89</strain>
    </source>
</reference>
<evidence type="ECO:0000259" key="1">
    <source>
        <dbReference type="Pfam" id="PF00961"/>
    </source>
</evidence>
<keyword evidence="2" id="KW-0496">Mitochondrion</keyword>
<feature type="domain" description="Homing endonuclease LAGLIDADG" evidence="1">
    <location>
        <begin position="178"/>
        <end position="279"/>
    </location>
</feature>
<dbReference type="GO" id="GO:0005739">
    <property type="term" value="C:mitochondrion"/>
    <property type="evidence" value="ECO:0007669"/>
    <property type="project" value="UniProtKB-ARBA"/>
</dbReference>
<dbReference type="EMBL" id="KT201147">
    <property type="protein sequence ID" value="AMD61758.1"/>
    <property type="molecule type" value="Genomic_DNA"/>
</dbReference>
<dbReference type="GO" id="GO:0004519">
    <property type="term" value="F:endonuclease activity"/>
    <property type="evidence" value="ECO:0007669"/>
    <property type="project" value="InterPro"/>
</dbReference>
<dbReference type="GeneID" id="32988415"/>
<dbReference type="InterPro" id="IPR027434">
    <property type="entry name" value="Homing_endonucl"/>
</dbReference>
<feature type="non-terminal residue" evidence="2">
    <location>
        <position position="1"/>
    </location>
</feature>
<feature type="domain" description="Homing endonuclease LAGLIDADG" evidence="1">
    <location>
        <begin position="63"/>
        <end position="147"/>
    </location>
</feature>
<evidence type="ECO:0000313" key="2">
    <source>
        <dbReference type="EMBL" id="AMD61758.1"/>
    </source>
</evidence>
<dbReference type="InterPro" id="IPR051289">
    <property type="entry name" value="LAGLIDADG_Endonuclease"/>
</dbReference>
<dbReference type="AlphaFoldDB" id="A0A192S043"/>
<organism evidence="2">
    <name type="scientific">Beauveria malawiensis</name>
    <dbReference type="NCBI Taxonomy" id="371061"/>
    <lineage>
        <taxon>Eukaryota</taxon>
        <taxon>Fungi</taxon>
        <taxon>Dikarya</taxon>
        <taxon>Ascomycota</taxon>
        <taxon>Pezizomycotina</taxon>
        <taxon>Sordariomycetes</taxon>
        <taxon>Hypocreomycetidae</taxon>
        <taxon>Hypocreales</taxon>
        <taxon>Cordycipitaceae</taxon>
        <taxon>Beauveria</taxon>
    </lineage>
</organism>
<gene>
    <name evidence="2" type="primary">orf320</name>
</gene>
<dbReference type="Gene3D" id="3.10.28.10">
    <property type="entry name" value="Homing endonucleases"/>
    <property type="match status" value="2"/>
</dbReference>
<accession>A0A192S043</accession>
<proteinExistence type="predicted"/>
<protein>
    <recommendedName>
        <fullName evidence="1">Homing endonuclease LAGLIDADG domain-containing protein</fullName>
    </recommendedName>
</protein>
<dbReference type="RefSeq" id="YP_009268532.1">
    <property type="nucleotide sequence ID" value="NC_030635.1"/>
</dbReference>
<dbReference type="SUPFAM" id="SSF55608">
    <property type="entry name" value="Homing endonucleases"/>
    <property type="match status" value="2"/>
</dbReference>
<dbReference type="InterPro" id="IPR004860">
    <property type="entry name" value="LAGLIDADG_dom"/>
</dbReference>
<sequence>KSMPAINLAVCWKNLKRSISRKLCANYSKLENIETIQNCPSNIKLNRIPRGHTLNITDFYSYLAGLIEGDGCIYIPKKGAATITIVFNSKDLPLPLLIQKEIGHGNIYKVKGKNAYNYVVSNLDGLIVIANHINGYMRTHKINNLYGLIEWINLKSKKTIISEKLPLDNSCLSSNAWLAGFIESDGCFYVRVTKNNNCATYKIACLLELAQKTTQDKNMLDIMTKLSEFLLTNLKFKQKTNQYWIRTSNYQSNYILTTYLNKFPLFSSKYLDFLSWQKILNIMIKKEQTKKLEEINNLKNNMNSKRIYFNWDHLKNFYKL</sequence>
<name>A0A192S043_9HYPO</name>
<geneLocation type="mitochondrion" evidence="2"/>
<dbReference type="Pfam" id="PF00961">
    <property type="entry name" value="LAGLIDADG_1"/>
    <property type="match status" value="2"/>
</dbReference>
<dbReference type="PANTHER" id="PTHR36181:SF1">
    <property type="entry name" value="LAGLIDADG ENDONUCLEASE"/>
    <property type="match status" value="1"/>
</dbReference>
<dbReference type="PANTHER" id="PTHR36181">
    <property type="entry name" value="INTRON-ENCODED ENDONUCLEASE AI3-RELATED"/>
    <property type="match status" value="1"/>
</dbReference>